<dbReference type="Proteomes" id="UP000007797">
    <property type="component" value="Unassembled WGS sequence"/>
</dbReference>
<sequence length="83" mass="9258">MVQTPTNFTVLTSYAGVESALYDCDATDTVVFYFTEPVCPACDTIYPTLCGWVATYPTVKFYQIKTETAASTFECTMSWGMFN</sequence>
<dbReference type="RefSeq" id="XP_004350559.1">
    <property type="nucleotide sequence ID" value="XM_004350508.1"/>
</dbReference>
<protein>
    <recommendedName>
        <fullName evidence="3">Thioredoxin domain-containing protein</fullName>
    </recommendedName>
</protein>
<dbReference type="KEGG" id="dfa:DFA_11612"/>
<organism evidence="1 2">
    <name type="scientific">Cavenderia fasciculata</name>
    <name type="common">Slime mold</name>
    <name type="synonym">Dictyostelium fasciculatum</name>
    <dbReference type="NCBI Taxonomy" id="261658"/>
    <lineage>
        <taxon>Eukaryota</taxon>
        <taxon>Amoebozoa</taxon>
        <taxon>Evosea</taxon>
        <taxon>Eumycetozoa</taxon>
        <taxon>Dictyostelia</taxon>
        <taxon>Acytosteliales</taxon>
        <taxon>Cavenderiaceae</taxon>
        <taxon>Cavenderia</taxon>
    </lineage>
</organism>
<gene>
    <name evidence="1" type="ORF">DFA_11612</name>
</gene>
<dbReference type="AlphaFoldDB" id="F4QDQ4"/>
<keyword evidence="2" id="KW-1185">Reference proteome</keyword>
<reference evidence="2" key="1">
    <citation type="journal article" date="2011" name="Genome Res.">
        <title>Phylogeny-wide analysis of social amoeba genomes highlights ancient origins for complex intercellular communication.</title>
        <authorList>
            <person name="Heidel A.J."/>
            <person name="Lawal H.M."/>
            <person name="Felder M."/>
            <person name="Schilde C."/>
            <person name="Helps N.R."/>
            <person name="Tunggal B."/>
            <person name="Rivero F."/>
            <person name="John U."/>
            <person name="Schleicher M."/>
            <person name="Eichinger L."/>
            <person name="Platzer M."/>
            <person name="Noegel A.A."/>
            <person name="Schaap P."/>
            <person name="Gloeckner G."/>
        </authorList>
    </citation>
    <scope>NUCLEOTIDE SEQUENCE [LARGE SCALE GENOMIC DNA]</scope>
    <source>
        <strain evidence="2">SH3</strain>
    </source>
</reference>
<proteinExistence type="predicted"/>
<dbReference type="Gene3D" id="3.40.30.10">
    <property type="entry name" value="Glutaredoxin"/>
    <property type="match status" value="1"/>
</dbReference>
<dbReference type="EMBL" id="GL883029">
    <property type="protein sequence ID" value="EGG13851.1"/>
    <property type="molecule type" value="Genomic_DNA"/>
</dbReference>
<dbReference type="GeneID" id="14865769"/>
<evidence type="ECO:0008006" key="3">
    <source>
        <dbReference type="Google" id="ProtNLM"/>
    </source>
</evidence>
<accession>F4QDQ4</accession>
<evidence type="ECO:0000313" key="1">
    <source>
        <dbReference type="EMBL" id="EGG13851.1"/>
    </source>
</evidence>
<dbReference type="SUPFAM" id="SSF52833">
    <property type="entry name" value="Thioredoxin-like"/>
    <property type="match status" value="1"/>
</dbReference>
<dbReference type="OrthoDB" id="2121326at2759"/>
<dbReference type="InterPro" id="IPR036249">
    <property type="entry name" value="Thioredoxin-like_sf"/>
</dbReference>
<evidence type="ECO:0000313" key="2">
    <source>
        <dbReference type="Proteomes" id="UP000007797"/>
    </source>
</evidence>
<name>F4QDQ4_CACFS</name>